<dbReference type="RefSeq" id="WP_033674954.1">
    <property type="nucleotide sequence ID" value="NZ_JOTM01000011.1"/>
</dbReference>
<dbReference type="STRING" id="574375.AZF08_20340"/>
<dbReference type="EMBL" id="JOTM01000011">
    <property type="protein sequence ID" value="KEK23862.1"/>
    <property type="molecule type" value="Genomic_DNA"/>
</dbReference>
<gene>
    <name evidence="1" type="ORF">BAGA_05305</name>
</gene>
<dbReference type="Proteomes" id="UP000027778">
    <property type="component" value="Unassembled WGS sequence"/>
</dbReference>
<comment type="caution">
    <text evidence="1">The sequence shown here is derived from an EMBL/GenBank/DDBJ whole genome shotgun (WGS) entry which is preliminary data.</text>
</comment>
<name>A0A073KBM8_9BACI</name>
<proteinExistence type="predicted"/>
<keyword evidence="2" id="KW-1185">Reference proteome</keyword>
<organism evidence="1 2">
    <name type="scientific">Bacillus gaemokensis</name>
    <dbReference type="NCBI Taxonomy" id="574375"/>
    <lineage>
        <taxon>Bacteria</taxon>
        <taxon>Bacillati</taxon>
        <taxon>Bacillota</taxon>
        <taxon>Bacilli</taxon>
        <taxon>Bacillales</taxon>
        <taxon>Bacillaceae</taxon>
        <taxon>Bacillus</taxon>
        <taxon>Bacillus cereus group</taxon>
    </lineage>
</organism>
<dbReference type="eggNOG" id="ENOG502ZWF1">
    <property type="taxonomic scope" value="Bacteria"/>
</dbReference>
<accession>A0A073KBM8</accession>
<dbReference type="AlphaFoldDB" id="A0A073KBM8"/>
<evidence type="ECO:0000313" key="2">
    <source>
        <dbReference type="Proteomes" id="UP000027778"/>
    </source>
</evidence>
<protein>
    <submittedName>
        <fullName evidence="1">Uncharacterized protein</fullName>
    </submittedName>
</protein>
<evidence type="ECO:0000313" key="1">
    <source>
        <dbReference type="EMBL" id="KEK23862.1"/>
    </source>
</evidence>
<reference evidence="1 2" key="1">
    <citation type="submission" date="2014-06" db="EMBL/GenBank/DDBJ databases">
        <title>Draft genome sequence of Bacillus gaemokensis JCM 15801 (MCCC 1A00707).</title>
        <authorList>
            <person name="Lai Q."/>
            <person name="Liu Y."/>
            <person name="Shao Z."/>
        </authorList>
    </citation>
    <scope>NUCLEOTIDE SEQUENCE [LARGE SCALE GENOMIC DNA]</scope>
    <source>
        <strain evidence="1 2">JCM 15801</strain>
    </source>
</reference>
<sequence>MYYEINVSLKGMHFFATAERSINTPCKLEAVVNVFREKFPESEGFKISVTEWRKQGKIIEI</sequence>